<dbReference type="Proteomes" id="UP000054422">
    <property type="component" value="Unassembled WGS sequence"/>
</dbReference>
<evidence type="ECO:0000313" key="1">
    <source>
        <dbReference type="EMBL" id="KGP62764.1"/>
    </source>
</evidence>
<comment type="caution">
    <text evidence="1">The sequence shown here is derived from an EMBL/GenBank/DDBJ whole genome shotgun (WGS) entry which is preliminary data.</text>
</comment>
<organism evidence="1 2">
    <name type="scientific">Legionella norrlandica</name>
    <dbReference type="NCBI Taxonomy" id="1498499"/>
    <lineage>
        <taxon>Bacteria</taxon>
        <taxon>Pseudomonadati</taxon>
        <taxon>Pseudomonadota</taxon>
        <taxon>Gammaproteobacteria</taxon>
        <taxon>Legionellales</taxon>
        <taxon>Legionellaceae</taxon>
        <taxon>Legionella</taxon>
    </lineage>
</organism>
<name>A0A0A2STJ4_9GAMM</name>
<evidence type="ECO:0000313" key="2">
    <source>
        <dbReference type="Proteomes" id="UP000054422"/>
    </source>
</evidence>
<dbReference type="STRING" id="1498499.EP47_09655"/>
<keyword evidence="2" id="KW-1185">Reference proteome</keyword>
<proteinExistence type="predicted"/>
<reference evidence="1 2" key="1">
    <citation type="submission" date="2014-05" db="EMBL/GenBank/DDBJ databases">
        <authorList>
            <person name="Rizzardi K."/>
            <person name="Winiecka-Krusnell J."/>
            <person name="Ramliden M."/>
            <person name="Alm E."/>
            <person name="Andersson S."/>
            <person name="Byfors S."/>
        </authorList>
    </citation>
    <scope>NUCLEOTIDE SEQUENCE [LARGE SCALE GENOMIC DNA]</scope>
    <source>
        <strain evidence="1 2">LEGN</strain>
    </source>
</reference>
<accession>A0A0A2STJ4</accession>
<gene>
    <name evidence="1" type="ORF">EP47_09655</name>
</gene>
<dbReference type="EMBL" id="JNCF01000041">
    <property type="protein sequence ID" value="KGP62764.1"/>
    <property type="molecule type" value="Genomic_DNA"/>
</dbReference>
<protein>
    <submittedName>
        <fullName evidence="1">Uncharacterized protein</fullName>
    </submittedName>
</protein>
<dbReference type="AlphaFoldDB" id="A0A0A2STJ4"/>
<sequence>MKKYFWKRKSSKNDQTAKVLWLALSLDHISAACLRGASISAVLWIPLISSETSESRAGLGFQRCVEDSRFALLTTFDRMAQTHFFLLQQQLPLHPHCREPSQSSWRAYGKTFCMTYQWQHLVY</sequence>